<comment type="caution">
    <text evidence="2">The sequence shown here is derived from an EMBL/GenBank/DDBJ whole genome shotgun (WGS) entry which is preliminary data.</text>
</comment>
<evidence type="ECO:0000313" key="3">
    <source>
        <dbReference type="Proteomes" id="UP001281761"/>
    </source>
</evidence>
<proteinExistence type="predicted"/>
<evidence type="ECO:0000256" key="1">
    <source>
        <dbReference type="SAM" id="MobiDB-lite"/>
    </source>
</evidence>
<dbReference type="EMBL" id="JARBJD010000821">
    <property type="protein sequence ID" value="KAK2939863.1"/>
    <property type="molecule type" value="Genomic_DNA"/>
</dbReference>
<protein>
    <submittedName>
        <fullName evidence="2">Uncharacterized protein</fullName>
    </submittedName>
</protein>
<reference evidence="2 3" key="1">
    <citation type="journal article" date="2022" name="bioRxiv">
        <title>Genomics of Preaxostyla Flagellates Illuminates Evolutionary Transitions and the Path Towards Mitochondrial Loss.</title>
        <authorList>
            <person name="Novak L.V.F."/>
            <person name="Treitli S.C."/>
            <person name="Pyrih J."/>
            <person name="Halakuc P."/>
            <person name="Pipaliya S.V."/>
            <person name="Vacek V."/>
            <person name="Brzon O."/>
            <person name="Soukal P."/>
            <person name="Eme L."/>
            <person name="Dacks J.B."/>
            <person name="Karnkowska A."/>
            <person name="Elias M."/>
            <person name="Hampl V."/>
        </authorList>
    </citation>
    <scope>NUCLEOTIDE SEQUENCE [LARGE SCALE GENOMIC DNA]</scope>
    <source>
        <strain evidence="2">NAU3</strain>
        <tissue evidence="2">Gut</tissue>
    </source>
</reference>
<feature type="region of interest" description="Disordered" evidence="1">
    <location>
        <begin position="122"/>
        <end position="145"/>
    </location>
</feature>
<gene>
    <name evidence="2" type="ORF">BLNAU_25222</name>
</gene>
<organism evidence="2 3">
    <name type="scientific">Blattamonas nauphoetae</name>
    <dbReference type="NCBI Taxonomy" id="2049346"/>
    <lineage>
        <taxon>Eukaryota</taxon>
        <taxon>Metamonada</taxon>
        <taxon>Preaxostyla</taxon>
        <taxon>Oxymonadida</taxon>
        <taxon>Blattamonas</taxon>
    </lineage>
</organism>
<keyword evidence="3" id="KW-1185">Reference proteome</keyword>
<sequence>MITNLTSRQRAALTLVKQRIRTLENIARDRQQDVPDSNLQLLLFDASSQQVVLYHSLSDSYILLPETPEDVCPTCGRPWNRNTRKPPSSRPTFQSEQYFSMLARLLSQNIAFQRNGLSRSAQLVAEPQEDELEEVNPPSSQYRSN</sequence>
<dbReference type="Proteomes" id="UP001281761">
    <property type="component" value="Unassembled WGS sequence"/>
</dbReference>
<accession>A0ABQ9WK70</accession>
<name>A0ABQ9WK70_9EUKA</name>
<evidence type="ECO:0000313" key="2">
    <source>
        <dbReference type="EMBL" id="KAK2939863.1"/>
    </source>
</evidence>